<dbReference type="Proteomes" id="UP000283469">
    <property type="component" value="Unassembled WGS sequence"/>
</dbReference>
<dbReference type="InterPro" id="IPR006260">
    <property type="entry name" value="TonB/TolA_C"/>
</dbReference>
<dbReference type="SUPFAM" id="SSF74653">
    <property type="entry name" value="TolA/TonB C-terminal domain"/>
    <property type="match status" value="1"/>
</dbReference>
<evidence type="ECO:0000256" key="8">
    <source>
        <dbReference type="ARBA" id="ARBA00022989"/>
    </source>
</evidence>
<dbReference type="InterPro" id="IPR051045">
    <property type="entry name" value="TonB-dependent_transducer"/>
</dbReference>
<comment type="similarity">
    <text evidence="2">Belongs to the TonB family.</text>
</comment>
<gene>
    <name evidence="13" type="ORF">D0Z70_07655</name>
</gene>
<feature type="compositionally biased region" description="Basic and acidic residues" evidence="10">
    <location>
        <begin position="76"/>
        <end position="91"/>
    </location>
</feature>
<dbReference type="GO" id="GO:0015031">
    <property type="term" value="P:protein transport"/>
    <property type="evidence" value="ECO:0007669"/>
    <property type="project" value="UniProtKB-KW"/>
</dbReference>
<evidence type="ECO:0000256" key="4">
    <source>
        <dbReference type="ARBA" id="ARBA00022475"/>
    </source>
</evidence>
<evidence type="ECO:0000256" key="11">
    <source>
        <dbReference type="SAM" id="Phobius"/>
    </source>
</evidence>
<dbReference type="GO" id="GO:0098797">
    <property type="term" value="C:plasma membrane protein complex"/>
    <property type="evidence" value="ECO:0007669"/>
    <property type="project" value="TreeGrafter"/>
</dbReference>
<dbReference type="GO" id="GO:0031992">
    <property type="term" value="F:energy transducer activity"/>
    <property type="evidence" value="ECO:0007669"/>
    <property type="project" value="TreeGrafter"/>
</dbReference>
<dbReference type="PANTHER" id="PTHR33446">
    <property type="entry name" value="PROTEIN TONB-RELATED"/>
    <property type="match status" value="1"/>
</dbReference>
<evidence type="ECO:0000256" key="1">
    <source>
        <dbReference type="ARBA" id="ARBA00004383"/>
    </source>
</evidence>
<evidence type="ECO:0000313" key="14">
    <source>
        <dbReference type="Proteomes" id="UP000283469"/>
    </source>
</evidence>
<dbReference type="EMBL" id="QVRA01000005">
    <property type="protein sequence ID" value="RJG56023.1"/>
    <property type="molecule type" value="Genomic_DNA"/>
</dbReference>
<evidence type="ECO:0000256" key="9">
    <source>
        <dbReference type="ARBA" id="ARBA00023136"/>
    </source>
</evidence>
<evidence type="ECO:0000259" key="12">
    <source>
        <dbReference type="PROSITE" id="PS52015"/>
    </source>
</evidence>
<evidence type="ECO:0000256" key="3">
    <source>
        <dbReference type="ARBA" id="ARBA00022448"/>
    </source>
</evidence>
<comment type="subcellular location">
    <subcellularLocation>
        <location evidence="1">Cell inner membrane</location>
        <topology evidence="1">Single-pass membrane protein</topology>
        <orientation evidence="1">Periplasmic side</orientation>
    </subcellularLocation>
</comment>
<keyword evidence="4" id="KW-1003">Cell membrane</keyword>
<comment type="caution">
    <text evidence="13">The sequence shown here is derived from an EMBL/GenBank/DDBJ whole genome shotgun (WGS) entry which is preliminary data.</text>
</comment>
<keyword evidence="7" id="KW-0653">Protein transport</keyword>
<dbReference type="Pfam" id="PF03544">
    <property type="entry name" value="TonB_C"/>
    <property type="match status" value="1"/>
</dbReference>
<keyword evidence="3" id="KW-0813">Transport</keyword>
<evidence type="ECO:0000256" key="5">
    <source>
        <dbReference type="ARBA" id="ARBA00022519"/>
    </source>
</evidence>
<evidence type="ECO:0000256" key="7">
    <source>
        <dbReference type="ARBA" id="ARBA00022927"/>
    </source>
</evidence>
<protein>
    <submittedName>
        <fullName evidence="13">Energy transducer TonB</fullName>
    </submittedName>
</protein>
<name>A0A418YV38_9SPHN</name>
<dbReference type="OrthoDB" id="8481221at2"/>
<dbReference type="NCBIfam" id="TIGR01352">
    <property type="entry name" value="tonB_Cterm"/>
    <property type="match status" value="1"/>
</dbReference>
<keyword evidence="5" id="KW-0997">Cell inner membrane</keyword>
<feature type="domain" description="TonB C-terminal" evidence="12">
    <location>
        <begin position="152"/>
        <end position="247"/>
    </location>
</feature>
<keyword evidence="9 11" id="KW-0472">Membrane</keyword>
<evidence type="ECO:0000256" key="10">
    <source>
        <dbReference type="SAM" id="MobiDB-lite"/>
    </source>
</evidence>
<dbReference type="GO" id="GO:0055085">
    <property type="term" value="P:transmembrane transport"/>
    <property type="evidence" value="ECO:0007669"/>
    <property type="project" value="InterPro"/>
</dbReference>
<reference evidence="13 14" key="1">
    <citation type="submission" date="2018-08" db="EMBL/GenBank/DDBJ databases">
        <title>Sphingobium sp. EO9.</title>
        <authorList>
            <person name="Park Y."/>
            <person name="Kim K.H."/>
            <person name="Jeon C.O."/>
        </authorList>
    </citation>
    <scope>NUCLEOTIDE SEQUENCE [LARGE SCALE GENOMIC DNA]</scope>
    <source>
        <strain evidence="13 14">EO9</strain>
    </source>
</reference>
<dbReference type="InterPro" id="IPR037682">
    <property type="entry name" value="TonB_C"/>
</dbReference>
<evidence type="ECO:0000313" key="13">
    <source>
        <dbReference type="EMBL" id="RJG56023.1"/>
    </source>
</evidence>
<organism evidence="13 14">
    <name type="scientific">Sphingobium terrigena</name>
    <dbReference type="NCBI Taxonomy" id="2304063"/>
    <lineage>
        <taxon>Bacteria</taxon>
        <taxon>Pseudomonadati</taxon>
        <taxon>Pseudomonadota</taxon>
        <taxon>Alphaproteobacteria</taxon>
        <taxon>Sphingomonadales</taxon>
        <taxon>Sphingomonadaceae</taxon>
        <taxon>Sphingobium</taxon>
    </lineage>
</organism>
<evidence type="ECO:0000256" key="2">
    <source>
        <dbReference type="ARBA" id="ARBA00006555"/>
    </source>
</evidence>
<feature type="region of interest" description="Disordered" evidence="10">
    <location>
        <begin position="120"/>
        <end position="150"/>
    </location>
</feature>
<keyword evidence="14" id="KW-1185">Reference proteome</keyword>
<feature type="transmembrane region" description="Helical" evidence="11">
    <location>
        <begin position="27"/>
        <end position="48"/>
    </location>
</feature>
<dbReference type="Gene3D" id="3.30.1150.10">
    <property type="match status" value="1"/>
</dbReference>
<accession>A0A418YV38</accession>
<feature type="region of interest" description="Disordered" evidence="10">
    <location>
        <begin position="67"/>
        <end position="99"/>
    </location>
</feature>
<evidence type="ECO:0000256" key="6">
    <source>
        <dbReference type="ARBA" id="ARBA00022692"/>
    </source>
</evidence>
<keyword evidence="6 11" id="KW-0812">Transmembrane</keyword>
<sequence length="247" mass="26805">MPPAPTPEPVRQPTRYADQPMSLGTRLFGMGGVSVIALLVLGGALLTWHTYTAPPAKPALSVFDVTLPASPQETPPEEKEAPRPVEKKEKQPQPPKVQPVERTLVPISEVSVPIPVVTPKPVDPGPVEPETAAPKTVPAPPAPQVASNGPDAWEGRVLAALQKQRRYPRAAMARREQGVPYIRFVMDRDGKVLSVRLERSCGFPELDREAVALAKRASPLPKPPDDKPGDTLELMVPVEYFLSAARR</sequence>
<dbReference type="PANTHER" id="PTHR33446:SF2">
    <property type="entry name" value="PROTEIN TONB"/>
    <property type="match status" value="1"/>
</dbReference>
<dbReference type="AlphaFoldDB" id="A0A418YV38"/>
<dbReference type="PROSITE" id="PS52015">
    <property type="entry name" value="TONB_CTD"/>
    <property type="match status" value="1"/>
</dbReference>
<proteinExistence type="inferred from homology"/>
<keyword evidence="8 11" id="KW-1133">Transmembrane helix</keyword>